<accession>A0A9X8EKA1</accession>
<dbReference type="GO" id="GO:0005737">
    <property type="term" value="C:cytoplasm"/>
    <property type="evidence" value="ECO:0007669"/>
    <property type="project" value="TreeGrafter"/>
</dbReference>
<gene>
    <name evidence="3" type="ORF">EDF85_3223</name>
</gene>
<dbReference type="InterPro" id="IPR032675">
    <property type="entry name" value="LRR_dom_sf"/>
</dbReference>
<proteinExistence type="predicted"/>
<comment type="caution">
    <text evidence="3">The sequence shown here is derived from an EMBL/GenBank/DDBJ whole genome shotgun (WGS) entry which is preliminary data.</text>
</comment>
<dbReference type="PANTHER" id="PTHR48051">
    <property type="match status" value="1"/>
</dbReference>
<keyword evidence="1" id="KW-0433">Leucine-rich repeat</keyword>
<sequence>MLVLPILGDNDLSDEHLLSLRHWRDTRSLAGRRIFVTLKGDRHVSDEFVSPHHPIHIKLRKLFYFLGGLKILPIKLDSDTPARIASLIAAELQAGSTAPCKAWDHLAQLTGRPPMWAHDRKLLDFDDEENGSSLLLETPRARLNDIFHAIRALTPRTLKLNRARLCDSDMTRLPAIPSVLAAELGSNCMSLQSASTVFPGCKWLGLGANSLQTLDLTAAPPGLDTLLVYKNSLRELRWPATAGCRLKHLSLYRNRFRHIDWPVDQLDIERLNLGANPVEALPEQLAQARHLRCLGIARTHIRRLPDWLFELPALVEIDISHIEDQLPPAQLGKLIDSGITLINKPR</sequence>
<evidence type="ECO:0000313" key="3">
    <source>
        <dbReference type="EMBL" id="ROQ48920.1"/>
    </source>
</evidence>
<evidence type="ECO:0000256" key="2">
    <source>
        <dbReference type="ARBA" id="ARBA00022737"/>
    </source>
</evidence>
<evidence type="ECO:0008006" key="5">
    <source>
        <dbReference type="Google" id="ProtNLM"/>
    </source>
</evidence>
<name>A0A9X8EKA1_PSEPU</name>
<protein>
    <recommendedName>
        <fullName evidence="5">Leucine-rich repeat domain-containing protein</fullName>
    </recommendedName>
</protein>
<reference evidence="3 4" key="1">
    <citation type="submission" date="2018-11" db="EMBL/GenBank/DDBJ databases">
        <title>Genomic analyses of the natural microbiome of Caenorhabditis elegans.</title>
        <authorList>
            <person name="Samuel B."/>
        </authorList>
    </citation>
    <scope>NUCLEOTIDE SEQUENCE [LARGE SCALE GENOMIC DNA]</scope>
    <source>
        <strain evidence="3 4">BIGb0473</strain>
    </source>
</reference>
<dbReference type="AlphaFoldDB" id="A0A9X8EKA1"/>
<dbReference type="Proteomes" id="UP000269115">
    <property type="component" value="Unassembled WGS sequence"/>
</dbReference>
<keyword evidence="2" id="KW-0677">Repeat</keyword>
<dbReference type="SUPFAM" id="SSF52058">
    <property type="entry name" value="L domain-like"/>
    <property type="match status" value="1"/>
</dbReference>
<dbReference type="EMBL" id="RJUR01000014">
    <property type="protein sequence ID" value="ROQ48920.1"/>
    <property type="molecule type" value="Genomic_DNA"/>
</dbReference>
<evidence type="ECO:0000256" key="1">
    <source>
        <dbReference type="ARBA" id="ARBA00022614"/>
    </source>
</evidence>
<organism evidence="3 4">
    <name type="scientific">Pseudomonas putida</name>
    <name type="common">Arthrobacter siderocapsulatus</name>
    <dbReference type="NCBI Taxonomy" id="303"/>
    <lineage>
        <taxon>Bacteria</taxon>
        <taxon>Pseudomonadati</taxon>
        <taxon>Pseudomonadota</taxon>
        <taxon>Gammaproteobacteria</taxon>
        <taxon>Pseudomonadales</taxon>
        <taxon>Pseudomonadaceae</taxon>
        <taxon>Pseudomonas</taxon>
    </lineage>
</organism>
<evidence type="ECO:0000313" key="4">
    <source>
        <dbReference type="Proteomes" id="UP000269115"/>
    </source>
</evidence>
<dbReference type="PANTHER" id="PTHR48051:SF54">
    <property type="entry name" value="LEUCINE-RICH REPEAT-CONTAINING PROTEIN"/>
    <property type="match status" value="1"/>
</dbReference>
<dbReference type="Gene3D" id="3.80.10.10">
    <property type="entry name" value="Ribonuclease Inhibitor"/>
    <property type="match status" value="1"/>
</dbReference>
<dbReference type="InterPro" id="IPR050216">
    <property type="entry name" value="LRR_domain-containing"/>
</dbReference>